<evidence type="ECO:0000256" key="1">
    <source>
        <dbReference type="ARBA" id="ARBA00004123"/>
    </source>
</evidence>
<feature type="domain" description="Bet v I/Major latex protein" evidence="3">
    <location>
        <begin position="1"/>
        <end position="156"/>
    </location>
</feature>
<dbReference type="GO" id="GO:0004864">
    <property type="term" value="F:protein phosphatase inhibitor activity"/>
    <property type="evidence" value="ECO:0007669"/>
    <property type="project" value="InterPro"/>
</dbReference>
<dbReference type="FunFam" id="3.30.530.20:FF:000007">
    <property type="entry name" value="Major pollen allergen Bet v 1-A"/>
    <property type="match status" value="1"/>
</dbReference>
<dbReference type="CDD" id="cd07816">
    <property type="entry name" value="Bet_v1-like"/>
    <property type="match status" value="1"/>
</dbReference>
<dbReference type="InterPro" id="IPR024949">
    <property type="entry name" value="Bet_v_I_allergen"/>
</dbReference>
<evidence type="ECO:0000313" key="5">
    <source>
        <dbReference type="Proteomes" id="UP000298652"/>
    </source>
</evidence>
<protein>
    <recommendedName>
        <fullName evidence="3">Bet v I/Major latex protein domain-containing protein</fullName>
    </recommendedName>
</protein>
<dbReference type="GO" id="GO:0005634">
    <property type="term" value="C:nucleus"/>
    <property type="evidence" value="ECO:0007669"/>
    <property type="project" value="UniProtKB-SubCell"/>
</dbReference>
<dbReference type="OMA" id="CKVTVEY"/>
<proteinExistence type="inferred from homology"/>
<comment type="similarity">
    <text evidence="2">Belongs to the BetVI family.</text>
</comment>
<dbReference type="EMBL" id="CM016554">
    <property type="protein sequence ID" value="TKW28805.1"/>
    <property type="molecule type" value="Genomic_DNA"/>
</dbReference>
<organism evidence="4 5">
    <name type="scientific">Setaria viridis</name>
    <name type="common">Green bristlegrass</name>
    <name type="synonym">Setaria italica subsp. viridis</name>
    <dbReference type="NCBI Taxonomy" id="4556"/>
    <lineage>
        <taxon>Eukaryota</taxon>
        <taxon>Viridiplantae</taxon>
        <taxon>Streptophyta</taxon>
        <taxon>Embryophyta</taxon>
        <taxon>Tracheophyta</taxon>
        <taxon>Spermatophyta</taxon>
        <taxon>Magnoliopsida</taxon>
        <taxon>Liliopsida</taxon>
        <taxon>Poales</taxon>
        <taxon>Poaceae</taxon>
        <taxon>PACMAD clade</taxon>
        <taxon>Panicoideae</taxon>
        <taxon>Panicodae</taxon>
        <taxon>Paniceae</taxon>
        <taxon>Cenchrinae</taxon>
        <taxon>Setaria</taxon>
    </lineage>
</organism>
<dbReference type="Pfam" id="PF00407">
    <property type="entry name" value="Bet_v_1"/>
    <property type="match status" value="1"/>
</dbReference>
<dbReference type="Gene3D" id="3.30.530.20">
    <property type="match status" value="1"/>
</dbReference>
<name>A0A4U6VJ78_SETVI</name>
<dbReference type="GO" id="GO:0005737">
    <property type="term" value="C:cytoplasm"/>
    <property type="evidence" value="ECO:0007669"/>
    <property type="project" value="TreeGrafter"/>
</dbReference>
<dbReference type="InterPro" id="IPR000916">
    <property type="entry name" value="Bet_v_I/MLP"/>
</dbReference>
<dbReference type="GO" id="GO:0038023">
    <property type="term" value="F:signaling receptor activity"/>
    <property type="evidence" value="ECO:0007669"/>
    <property type="project" value="InterPro"/>
</dbReference>
<sequence length="161" mass="16875">MVACSVTEECPVAVSAELLWKVFLAGDASIMTKACVGMIDAVEVEGDGGPGSVTTMKLNPAVGDAKVFKTRLLVRDAAALVVRSEMVVEGGEVAAKLKSQVSELKVVPAGEGACVCKVTVEYERLDGTPLAPEDQAKLVHGYLGLIKKVEEYIVAHPGEFA</sequence>
<keyword evidence="5" id="KW-1185">Reference proteome</keyword>
<comment type="subcellular location">
    <subcellularLocation>
        <location evidence="1">Nucleus</location>
    </subcellularLocation>
</comment>
<dbReference type="Gramene" id="TKW28805">
    <property type="protein sequence ID" value="TKW28805"/>
    <property type="gene ID" value="SEVIR_3G352200v2"/>
</dbReference>
<dbReference type="GO" id="GO:0009738">
    <property type="term" value="P:abscisic acid-activated signaling pathway"/>
    <property type="evidence" value="ECO:0007669"/>
    <property type="project" value="InterPro"/>
</dbReference>
<dbReference type="AlphaFoldDB" id="A0A4U6VJ78"/>
<dbReference type="Proteomes" id="UP000298652">
    <property type="component" value="Chromosome 3"/>
</dbReference>
<accession>A0A4U6VJ78</accession>
<evidence type="ECO:0000256" key="2">
    <source>
        <dbReference type="ARBA" id="ARBA00009744"/>
    </source>
</evidence>
<reference evidence="4" key="1">
    <citation type="submission" date="2019-03" db="EMBL/GenBank/DDBJ databases">
        <title>WGS assembly of Setaria viridis.</title>
        <authorList>
            <person name="Huang P."/>
            <person name="Jenkins J."/>
            <person name="Grimwood J."/>
            <person name="Barry K."/>
            <person name="Healey A."/>
            <person name="Mamidi S."/>
            <person name="Sreedasyam A."/>
            <person name="Shu S."/>
            <person name="Feldman M."/>
            <person name="Wu J."/>
            <person name="Yu Y."/>
            <person name="Chen C."/>
            <person name="Johnson J."/>
            <person name="Rokhsar D."/>
            <person name="Baxter I."/>
            <person name="Schmutz J."/>
            <person name="Brutnell T."/>
            <person name="Kellogg E."/>
        </authorList>
    </citation>
    <scope>NUCLEOTIDE SEQUENCE [LARGE SCALE GENOMIC DNA]</scope>
</reference>
<dbReference type="GO" id="GO:0006952">
    <property type="term" value="P:defense response"/>
    <property type="evidence" value="ECO:0007669"/>
    <property type="project" value="InterPro"/>
</dbReference>
<dbReference type="InterPro" id="IPR023393">
    <property type="entry name" value="START-like_dom_sf"/>
</dbReference>
<dbReference type="InterPro" id="IPR050279">
    <property type="entry name" value="Plant_def-hormone_signal"/>
</dbReference>
<dbReference type="PANTHER" id="PTHR31213">
    <property type="entry name" value="OS08G0374000 PROTEIN-RELATED"/>
    <property type="match status" value="1"/>
</dbReference>
<dbReference type="SMART" id="SM01037">
    <property type="entry name" value="Bet_v_1"/>
    <property type="match status" value="1"/>
</dbReference>
<dbReference type="SUPFAM" id="SSF55961">
    <property type="entry name" value="Bet v1-like"/>
    <property type="match status" value="1"/>
</dbReference>
<dbReference type="PRINTS" id="PR00634">
    <property type="entry name" value="BETALLERGEN"/>
</dbReference>
<gene>
    <name evidence="4" type="ORF">SEVIR_3G352200v2</name>
</gene>
<dbReference type="PANTHER" id="PTHR31213:SF168">
    <property type="entry name" value="OS12G0555100 PROTEIN"/>
    <property type="match status" value="1"/>
</dbReference>
<evidence type="ECO:0000259" key="3">
    <source>
        <dbReference type="SMART" id="SM01037"/>
    </source>
</evidence>
<evidence type="ECO:0000313" key="4">
    <source>
        <dbReference type="EMBL" id="TKW28805.1"/>
    </source>
</evidence>
<dbReference type="GO" id="GO:0010427">
    <property type="term" value="F:abscisic acid binding"/>
    <property type="evidence" value="ECO:0007669"/>
    <property type="project" value="InterPro"/>
</dbReference>